<sequence length="396" mass="45272">MAIPFFDNLTTFSRENDGILDGPAIAWLQKHAIVIAALVSCAVIVWYYRQIVVQGSQLLENGNLPSAVDIVPLHDFHWDETEPLAYRPFKSQYHLTMGVQQAEVSELIQIDRMYLDRIQLRKDLIARHEDQVLAVNPPAIEAVRELYSWLVDQYLPQRYGDIFELHRQESSGNIETFLQNKVTDDIVPIDPSLQSPEDALRIIGRQVEEDFLFLLPSGPEEQLVLEAYIACFPAGFAWTMKRGKTLAEIHQPVPDYKKKLQLSMDRFLSRLEPGKFVKRLNWSITPTGELFALQDLHNYGGHEEELTLENFDPSKACLRCERQTLHRLPKSRAIVFTIKTYMYPLDSIKAEGLGSQLAEAVDGLRNGSSPMMYVYKNAVSWGKVVQDYLRSESSQS</sequence>
<evidence type="ECO:0000313" key="2">
    <source>
        <dbReference type="Proteomes" id="UP000053095"/>
    </source>
</evidence>
<keyword evidence="2" id="KW-1185">Reference proteome</keyword>
<dbReference type="Pfam" id="PF11927">
    <property type="entry name" value="HODM_asu-like"/>
    <property type="match status" value="1"/>
</dbReference>
<name>A0A6V8H062_TALPI</name>
<protein>
    <recommendedName>
        <fullName evidence="3">DUF3445 domain-containing protein</fullName>
    </recommendedName>
</protein>
<dbReference type="AlphaFoldDB" id="A0A6V8H062"/>
<accession>A0A6V8H062</accession>
<organism evidence="1 2">
    <name type="scientific">Talaromyces pinophilus</name>
    <name type="common">Penicillium pinophilum</name>
    <dbReference type="NCBI Taxonomy" id="128442"/>
    <lineage>
        <taxon>Eukaryota</taxon>
        <taxon>Fungi</taxon>
        <taxon>Dikarya</taxon>
        <taxon>Ascomycota</taxon>
        <taxon>Pezizomycotina</taxon>
        <taxon>Eurotiomycetes</taxon>
        <taxon>Eurotiomycetidae</taxon>
        <taxon>Eurotiales</taxon>
        <taxon>Trichocomaceae</taxon>
        <taxon>Talaromyces</taxon>
        <taxon>Talaromyces sect. Talaromyces</taxon>
    </lineage>
</organism>
<evidence type="ECO:0008006" key="3">
    <source>
        <dbReference type="Google" id="ProtNLM"/>
    </source>
</evidence>
<dbReference type="EMBL" id="DF933811">
    <property type="protein sequence ID" value="GAM34186.1"/>
    <property type="molecule type" value="Genomic_DNA"/>
</dbReference>
<evidence type="ECO:0000313" key="1">
    <source>
        <dbReference type="EMBL" id="GAM34186.1"/>
    </source>
</evidence>
<dbReference type="Proteomes" id="UP000053095">
    <property type="component" value="Unassembled WGS sequence"/>
</dbReference>
<reference evidence="2" key="1">
    <citation type="journal article" date="2015" name="Genome Announc.">
        <title>Draft genome sequence of Talaromyces cellulolyticus strain Y-94, a source of lignocellulosic biomass-degrading enzymes.</title>
        <authorList>
            <person name="Fujii T."/>
            <person name="Koike H."/>
            <person name="Sawayama S."/>
            <person name="Yano S."/>
            <person name="Inoue H."/>
        </authorList>
    </citation>
    <scope>NUCLEOTIDE SEQUENCE [LARGE SCALE GENOMIC DNA]</scope>
    <source>
        <strain evidence="2">Y-94</strain>
    </source>
</reference>
<dbReference type="InterPro" id="IPR021848">
    <property type="entry name" value="HODM_asu-like"/>
</dbReference>
<proteinExistence type="predicted"/>
<gene>
    <name evidence="1" type="ORF">TCE0_015f01600</name>
</gene>
<comment type="caution">
    <text evidence="1">The sequence shown here is derived from an EMBL/GenBank/DDBJ whole genome shotgun (WGS) entry which is preliminary data.</text>
</comment>